<reference evidence="3" key="1">
    <citation type="submission" date="2015-07" db="EMBL/GenBank/DDBJ databases">
        <title>Genome sequencing project for genomic taxonomy and phylogenomics of Bacillus-like bacteria.</title>
        <authorList>
            <person name="Liu B."/>
            <person name="Wang J."/>
            <person name="Zhu Y."/>
            <person name="Liu G."/>
            <person name="Chen Q."/>
            <person name="Chen Z."/>
            <person name="Lan J."/>
            <person name="Che J."/>
            <person name="Ge C."/>
            <person name="Shi H."/>
            <person name="Pan Z."/>
            <person name="Liu X."/>
        </authorList>
    </citation>
    <scope>NUCLEOTIDE SEQUENCE [LARGE SCALE GENOMIC DNA]</scope>
    <source>
        <strain evidence="3">DSM 9887</strain>
    </source>
</reference>
<evidence type="ECO:0000313" key="3">
    <source>
        <dbReference type="Proteomes" id="UP000036834"/>
    </source>
</evidence>
<comment type="caution">
    <text evidence="2">The sequence shown here is derived from an EMBL/GenBank/DDBJ whole genome shotgun (WGS) entry which is preliminary data.</text>
</comment>
<evidence type="ECO:0000313" key="2">
    <source>
        <dbReference type="EMBL" id="KNB72492.1"/>
    </source>
</evidence>
<dbReference type="PATRIC" id="fig|54915.3.peg.1267"/>
<reference evidence="2" key="2">
    <citation type="submission" date="2015-07" db="EMBL/GenBank/DDBJ databases">
        <title>MeaNS - Measles Nucleotide Surveillance Program.</title>
        <authorList>
            <person name="Tran T."/>
            <person name="Druce J."/>
        </authorList>
    </citation>
    <scope>NUCLEOTIDE SEQUENCE</scope>
    <source>
        <strain evidence="2">DSM 9887</strain>
    </source>
</reference>
<dbReference type="OrthoDB" id="2599887at2"/>
<name>A0A0K9YV13_9BACL</name>
<accession>A0A0K9YV13</accession>
<dbReference type="AlphaFoldDB" id="A0A0K9YV13"/>
<dbReference type="Proteomes" id="UP000036834">
    <property type="component" value="Unassembled WGS sequence"/>
</dbReference>
<organism evidence="2 3">
    <name type="scientific">Brevibacillus reuszeri</name>
    <dbReference type="NCBI Taxonomy" id="54915"/>
    <lineage>
        <taxon>Bacteria</taxon>
        <taxon>Bacillati</taxon>
        <taxon>Bacillota</taxon>
        <taxon>Bacilli</taxon>
        <taxon>Bacillales</taxon>
        <taxon>Paenibacillaceae</taxon>
        <taxon>Brevibacillus</taxon>
    </lineage>
</organism>
<dbReference type="Pfam" id="PF10970">
    <property type="entry name" value="GerPE"/>
    <property type="match status" value="1"/>
</dbReference>
<sequence length="127" mass="14667">MKRTSHVQCYSSISFDTSSVLQIGDSQELDTRSYVLAVQREQAIFYENEFLFQDYFVFCEPIEIPIITEPIEIQTFHENAGIYVNKVRVDFAAASSVIHIGSNDSISLETRVKNIRHVMKEKNKDQQ</sequence>
<dbReference type="STRING" id="54915.ADS79_11535"/>
<dbReference type="EMBL" id="BJON01000016">
    <property type="protein sequence ID" value="GED70652.1"/>
    <property type="molecule type" value="Genomic_DNA"/>
</dbReference>
<reference evidence="1 4" key="3">
    <citation type="submission" date="2019-06" db="EMBL/GenBank/DDBJ databases">
        <title>Whole genome shotgun sequence of Brevibacillus reuszeri NBRC 15719.</title>
        <authorList>
            <person name="Hosoyama A."/>
            <person name="Uohara A."/>
            <person name="Ohji S."/>
            <person name="Ichikawa N."/>
        </authorList>
    </citation>
    <scope>NUCLEOTIDE SEQUENCE [LARGE SCALE GENOMIC DNA]</scope>
    <source>
        <strain evidence="1 4">NBRC 15719</strain>
    </source>
</reference>
<dbReference type="EMBL" id="LGIQ01000007">
    <property type="protein sequence ID" value="KNB72492.1"/>
    <property type="molecule type" value="Genomic_DNA"/>
</dbReference>
<dbReference type="InterPro" id="IPR024496">
    <property type="entry name" value="Spore_germ_GerPE"/>
</dbReference>
<proteinExistence type="predicted"/>
<dbReference type="Proteomes" id="UP000319578">
    <property type="component" value="Unassembled WGS sequence"/>
</dbReference>
<evidence type="ECO:0000313" key="4">
    <source>
        <dbReference type="Proteomes" id="UP000319578"/>
    </source>
</evidence>
<evidence type="ECO:0000313" key="1">
    <source>
        <dbReference type="EMBL" id="GED70652.1"/>
    </source>
</evidence>
<keyword evidence="4" id="KW-1185">Reference proteome</keyword>
<protein>
    <submittedName>
        <fullName evidence="2">Spore gernimation protein</fullName>
    </submittedName>
</protein>
<gene>
    <name evidence="2" type="ORF">ADS79_11535</name>
    <name evidence="1" type="ORF">BRE01_43540</name>
</gene>
<dbReference type="RefSeq" id="WP_049738545.1">
    <property type="nucleotide sequence ID" value="NZ_BJON01000016.1"/>
</dbReference>